<dbReference type="SUPFAM" id="SSF52096">
    <property type="entry name" value="ClpP/crotonase"/>
    <property type="match status" value="1"/>
</dbReference>
<evidence type="ECO:0000256" key="1">
    <source>
        <dbReference type="SAM" id="SignalP"/>
    </source>
</evidence>
<comment type="caution">
    <text evidence="3">The sequence shown here is derived from an EMBL/GenBank/DDBJ whole genome shotgun (WGS) entry which is preliminary data.</text>
</comment>
<sequence length="496" mass="55674">MKKYLLLLLSAGLFFTSCKNDDNIFPDDNGDETQKTANDYPVQNFMYQVMNSFYFWQEDVPNLADSKFESLDDPDYISFLASEPDPEAFFNGLLFEDDRFSFLREDYHDLVNSFQGISKSNGLEFGLSFFGDNSDVFGYVQYVVKDSDADKKGMKRGDIFITIDGEQLFYNSATDNNFHLFNEDSYTLGMADIVDKTITPNNIKVTLTKEEGLTENPIYLSTVIEHNGVKVGYIMYNSFIAGYDDELNEVFGNLKAENIDELVLDFRYNPGGRVTSAIQIASAVYGTNTDELFLKARYNQKIMETFDPGDGEENFVDTTFDSKTPLNTLNLKRVFVIATRATASASELVMNGLAPYVDVVHIGENTVGKNEFSNTFVDDPENNYFYNEDFEDRINPDNQWGIQPLLGRNENADGFLDYTNGLVPDYELDEDAGNLGVLGNADEPLLALALSVISGETAKRSFEPLISVDFVSSSKMFKPGAGKMLMDGLIKPLKSK</sequence>
<dbReference type="InterPro" id="IPR029045">
    <property type="entry name" value="ClpP/crotonase-like_dom_sf"/>
</dbReference>
<proteinExistence type="predicted"/>
<dbReference type="InterPro" id="IPR036034">
    <property type="entry name" value="PDZ_sf"/>
</dbReference>
<organism evidence="3 4">
    <name type="scientific">Zobellia uliginosa</name>
    <dbReference type="NCBI Taxonomy" id="143224"/>
    <lineage>
        <taxon>Bacteria</taxon>
        <taxon>Pseudomonadati</taxon>
        <taxon>Bacteroidota</taxon>
        <taxon>Flavobacteriia</taxon>
        <taxon>Flavobacteriales</taxon>
        <taxon>Flavobacteriaceae</taxon>
        <taxon>Zobellia</taxon>
    </lineage>
</organism>
<dbReference type="PANTHER" id="PTHR32060">
    <property type="entry name" value="TAIL-SPECIFIC PROTEASE"/>
    <property type="match status" value="1"/>
</dbReference>
<dbReference type="SUPFAM" id="SSF50156">
    <property type="entry name" value="PDZ domain-like"/>
    <property type="match status" value="1"/>
</dbReference>
<keyword evidence="3" id="KW-0645">Protease</keyword>
<gene>
    <name evidence="3" type="ORF">SAMN05421766_103124</name>
</gene>
<dbReference type="Pfam" id="PF03572">
    <property type="entry name" value="Peptidase_S41"/>
    <property type="match status" value="1"/>
</dbReference>
<feature type="domain" description="Tail specific protease" evidence="2">
    <location>
        <begin position="200"/>
        <end position="429"/>
    </location>
</feature>
<dbReference type="Gene3D" id="3.30.750.170">
    <property type="match status" value="1"/>
</dbReference>
<evidence type="ECO:0000259" key="2">
    <source>
        <dbReference type="SMART" id="SM00245"/>
    </source>
</evidence>
<name>A0ABY1KQA9_9FLAO</name>
<evidence type="ECO:0000313" key="4">
    <source>
        <dbReference type="Proteomes" id="UP000185728"/>
    </source>
</evidence>
<dbReference type="EMBL" id="FTOB01000003">
    <property type="protein sequence ID" value="SIS64764.1"/>
    <property type="molecule type" value="Genomic_DNA"/>
</dbReference>
<accession>A0ABY1KQA9</accession>
<dbReference type="RefSeq" id="WP_076454941.1">
    <property type="nucleotide sequence ID" value="NZ_FTOB01000003.1"/>
</dbReference>
<dbReference type="Gene3D" id="3.90.226.10">
    <property type="entry name" value="2-enoyl-CoA Hydratase, Chain A, domain 1"/>
    <property type="match status" value="1"/>
</dbReference>
<keyword evidence="3" id="KW-0378">Hydrolase</keyword>
<dbReference type="GO" id="GO:0008233">
    <property type="term" value="F:peptidase activity"/>
    <property type="evidence" value="ECO:0007669"/>
    <property type="project" value="UniProtKB-KW"/>
</dbReference>
<protein>
    <submittedName>
        <fullName evidence="3">C-terminal processing protease CtpA/Prc, contains a PDZ domain</fullName>
    </submittedName>
</protein>
<dbReference type="PANTHER" id="PTHR32060:SF30">
    <property type="entry name" value="CARBOXY-TERMINAL PROCESSING PROTEASE CTPA"/>
    <property type="match status" value="1"/>
</dbReference>
<reference evidence="3 4" key="1">
    <citation type="submission" date="2017-01" db="EMBL/GenBank/DDBJ databases">
        <authorList>
            <person name="Varghese N."/>
            <person name="Submissions S."/>
        </authorList>
    </citation>
    <scope>NUCLEOTIDE SEQUENCE [LARGE SCALE GENOMIC DNA]</scope>
    <source>
        <strain evidence="3 4">DSM 2061</strain>
    </source>
</reference>
<dbReference type="InterPro" id="IPR041613">
    <property type="entry name" value="Pept_S41_N"/>
</dbReference>
<dbReference type="SMART" id="SM00245">
    <property type="entry name" value="TSPc"/>
    <property type="match status" value="1"/>
</dbReference>
<dbReference type="CDD" id="cd07561">
    <property type="entry name" value="Peptidase_S41_CPP_like"/>
    <property type="match status" value="1"/>
</dbReference>
<dbReference type="InterPro" id="IPR005151">
    <property type="entry name" value="Tail-specific_protease"/>
</dbReference>
<keyword evidence="1" id="KW-0732">Signal</keyword>
<feature type="chain" id="PRO_5047507609" evidence="1">
    <location>
        <begin position="21"/>
        <end position="496"/>
    </location>
</feature>
<dbReference type="Proteomes" id="UP000185728">
    <property type="component" value="Unassembled WGS sequence"/>
</dbReference>
<dbReference type="Pfam" id="PF18294">
    <property type="entry name" value="Pept_S41_N"/>
    <property type="match status" value="1"/>
</dbReference>
<feature type="signal peptide" evidence="1">
    <location>
        <begin position="1"/>
        <end position="20"/>
    </location>
</feature>
<evidence type="ECO:0000313" key="3">
    <source>
        <dbReference type="EMBL" id="SIS64764.1"/>
    </source>
</evidence>
<dbReference type="GO" id="GO:0006508">
    <property type="term" value="P:proteolysis"/>
    <property type="evidence" value="ECO:0007669"/>
    <property type="project" value="UniProtKB-KW"/>
</dbReference>
<keyword evidence="4" id="KW-1185">Reference proteome</keyword>
<dbReference type="Gene3D" id="2.30.42.10">
    <property type="match status" value="1"/>
</dbReference>
<dbReference type="PROSITE" id="PS51257">
    <property type="entry name" value="PROKAR_LIPOPROTEIN"/>
    <property type="match status" value="1"/>
</dbReference>